<dbReference type="Gene3D" id="2.40.70.10">
    <property type="entry name" value="Acid Proteases"/>
    <property type="match status" value="1"/>
</dbReference>
<comment type="caution">
    <text evidence="1">The sequence shown here is derived from an EMBL/GenBank/DDBJ whole genome shotgun (WGS) entry which is preliminary data.</text>
</comment>
<evidence type="ECO:0000313" key="2">
    <source>
        <dbReference type="Proteomes" id="UP000789342"/>
    </source>
</evidence>
<dbReference type="Pfam" id="PF13650">
    <property type="entry name" value="Asp_protease_2"/>
    <property type="match status" value="1"/>
</dbReference>
<feature type="non-terminal residue" evidence="1">
    <location>
        <position position="1"/>
    </location>
</feature>
<gene>
    <name evidence="1" type="ORF">AMORRO_LOCUS18289</name>
</gene>
<dbReference type="Proteomes" id="UP000789342">
    <property type="component" value="Unassembled WGS sequence"/>
</dbReference>
<dbReference type="InterPro" id="IPR021109">
    <property type="entry name" value="Peptidase_aspartic_dom_sf"/>
</dbReference>
<dbReference type="OrthoDB" id="2290219at2759"/>
<proteinExistence type="predicted"/>
<evidence type="ECO:0000313" key="1">
    <source>
        <dbReference type="EMBL" id="CAG8792817.1"/>
    </source>
</evidence>
<dbReference type="EMBL" id="CAJVPV010063321">
    <property type="protein sequence ID" value="CAG8792817.1"/>
    <property type="molecule type" value="Genomic_DNA"/>
</dbReference>
<keyword evidence="2" id="KW-1185">Reference proteome</keyword>
<accession>A0A9N9JTH1</accession>
<dbReference type="AlphaFoldDB" id="A0A9N9JTH1"/>
<feature type="non-terminal residue" evidence="1">
    <location>
        <position position="82"/>
    </location>
</feature>
<organism evidence="1 2">
    <name type="scientific">Acaulospora morrowiae</name>
    <dbReference type="NCBI Taxonomy" id="94023"/>
    <lineage>
        <taxon>Eukaryota</taxon>
        <taxon>Fungi</taxon>
        <taxon>Fungi incertae sedis</taxon>
        <taxon>Mucoromycota</taxon>
        <taxon>Glomeromycotina</taxon>
        <taxon>Glomeromycetes</taxon>
        <taxon>Diversisporales</taxon>
        <taxon>Acaulosporaceae</taxon>
        <taxon>Acaulospora</taxon>
    </lineage>
</organism>
<protein>
    <submittedName>
        <fullName evidence="1">9275_t:CDS:1</fullName>
    </submittedName>
</protein>
<name>A0A9N9JTH1_9GLOM</name>
<sequence length="82" mass="9398">ESVSASSIEFVRLEENKEQLLRFNGKINGRSAWIPFDFGASRNFVDTKFAKKHYLQKIDMAPIIVELANGQKKEVTIEVKIK</sequence>
<reference evidence="1" key="1">
    <citation type="submission" date="2021-06" db="EMBL/GenBank/DDBJ databases">
        <authorList>
            <person name="Kallberg Y."/>
            <person name="Tangrot J."/>
            <person name="Rosling A."/>
        </authorList>
    </citation>
    <scope>NUCLEOTIDE SEQUENCE</scope>
    <source>
        <strain evidence="1">CL551</strain>
    </source>
</reference>